<feature type="compositionally biased region" description="Polar residues" evidence="1">
    <location>
        <begin position="231"/>
        <end position="240"/>
    </location>
</feature>
<dbReference type="InterPro" id="IPR009057">
    <property type="entry name" value="Homeodomain-like_sf"/>
</dbReference>
<dbReference type="Gene3D" id="1.10.10.10">
    <property type="entry name" value="Winged helix-like DNA-binding domain superfamily/Winged helix DNA-binding domain"/>
    <property type="match status" value="1"/>
</dbReference>
<evidence type="ECO:0000259" key="2">
    <source>
        <dbReference type="PROSITE" id="PS50934"/>
    </source>
</evidence>
<feature type="domain" description="SWIRM" evidence="2">
    <location>
        <begin position="1"/>
        <end position="75"/>
    </location>
</feature>
<feature type="region of interest" description="Disordered" evidence="1">
    <location>
        <begin position="142"/>
        <end position="161"/>
    </location>
</feature>
<organism evidence="3 4">
    <name type="scientific">Cystoisospora suis</name>
    <dbReference type="NCBI Taxonomy" id="483139"/>
    <lineage>
        <taxon>Eukaryota</taxon>
        <taxon>Sar</taxon>
        <taxon>Alveolata</taxon>
        <taxon>Apicomplexa</taxon>
        <taxon>Conoidasida</taxon>
        <taxon>Coccidia</taxon>
        <taxon>Eucoccidiorida</taxon>
        <taxon>Eimeriorina</taxon>
        <taxon>Sarcocystidae</taxon>
        <taxon>Cystoisospora</taxon>
    </lineage>
</organism>
<feature type="region of interest" description="Disordered" evidence="1">
    <location>
        <begin position="210"/>
        <end position="279"/>
    </location>
</feature>
<proteinExistence type="predicted"/>
<feature type="non-terminal residue" evidence="3">
    <location>
        <position position="279"/>
    </location>
</feature>
<gene>
    <name evidence="3" type="ORF">CSUI_009422</name>
</gene>
<dbReference type="InterPro" id="IPR036388">
    <property type="entry name" value="WH-like_DNA-bd_sf"/>
</dbReference>
<dbReference type="Proteomes" id="UP000221165">
    <property type="component" value="Unassembled WGS sequence"/>
</dbReference>
<dbReference type="VEuPathDB" id="ToxoDB:CSUI_009422"/>
<evidence type="ECO:0000256" key="1">
    <source>
        <dbReference type="SAM" id="MobiDB-lite"/>
    </source>
</evidence>
<reference evidence="3 4" key="1">
    <citation type="journal article" date="2017" name="Int. J. Parasitol.">
        <title>The genome of the protozoan parasite Cystoisospora suis and a reverse vaccinology approach to identify vaccine candidates.</title>
        <authorList>
            <person name="Palmieri N."/>
            <person name="Shrestha A."/>
            <person name="Ruttkowski B."/>
            <person name="Beck T."/>
            <person name="Vogl C."/>
            <person name="Tomley F."/>
            <person name="Blake D.P."/>
            <person name="Joachim A."/>
        </authorList>
    </citation>
    <scope>NUCLEOTIDE SEQUENCE [LARGE SCALE GENOMIC DNA]</scope>
    <source>
        <strain evidence="3 4">Wien I</strain>
    </source>
</reference>
<evidence type="ECO:0000313" key="3">
    <source>
        <dbReference type="EMBL" id="PHJ16761.1"/>
    </source>
</evidence>
<dbReference type="SUPFAM" id="SSF46689">
    <property type="entry name" value="Homeodomain-like"/>
    <property type="match status" value="1"/>
</dbReference>
<dbReference type="InterPro" id="IPR007526">
    <property type="entry name" value="SWIRM"/>
</dbReference>
<dbReference type="RefSeq" id="XP_067918486.1">
    <property type="nucleotide sequence ID" value="XM_068069538.1"/>
</dbReference>
<dbReference type="OrthoDB" id="118550at2759"/>
<evidence type="ECO:0000313" key="4">
    <source>
        <dbReference type="Proteomes" id="UP000221165"/>
    </source>
</evidence>
<feature type="non-terminal residue" evidence="3">
    <location>
        <position position="1"/>
    </location>
</feature>
<feature type="compositionally biased region" description="Low complexity" evidence="1">
    <location>
        <begin position="149"/>
        <end position="159"/>
    </location>
</feature>
<protein>
    <submittedName>
        <fullName evidence="3">Swirm domain-containing protein</fullName>
    </submittedName>
</protein>
<comment type="caution">
    <text evidence="3">The sequence shown here is derived from an EMBL/GenBank/DDBJ whole genome shotgun (WGS) entry which is preliminary data.</text>
</comment>
<name>A0A2C6JHI2_9APIC</name>
<dbReference type="PROSITE" id="PS50934">
    <property type="entry name" value="SWIRM"/>
    <property type="match status" value="1"/>
</dbReference>
<keyword evidence="4" id="KW-1185">Reference proteome</keyword>
<dbReference type="EMBL" id="MIGC01005608">
    <property type="protein sequence ID" value="PHJ16761.1"/>
    <property type="molecule type" value="Genomic_DNA"/>
</dbReference>
<accession>A0A2C6JHI2</accession>
<dbReference type="GeneID" id="94432749"/>
<sequence>FVGTGLHGGEREEKYKQIRNLIVVAYRANPLRHLSFSDCRQQVVACDSSLLLRIHSFLDFWGIINFQANPATVPTAVSRRKAFLLKDIKAMEKSRSASVASRPLHAARNLLRDFSSFFPSSSSSSFSSSSSSFFSDIDLEDGSRREGSKFSSSSLPASLGGRGPWRCAACSVSLGLLETCVWCMRCFADGRFPSILNPRQFLKVTIPILTGEDEDEEEEATREESTRHNSHTSPSTASTTMHKEGAGTPAGSPQIEESPASSSSSSTNTWTLEDIEKLI</sequence>
<feature type="compositionally biased region" description="Acidic residues" evidence="1">
    <location>
        <begin position="211"/>
        <end position="221"/>
    </location>
</feature>
<dbReference type="Pfam" id="PF04433">
    <property type="entry name" value="SWIRM"/>
    <property type="match status" value="1"/>
</dbReference>
<dbReference type="AlphaFoldDB" id="A0A2C6JHI2"/>